<dbReference type="RefSeq" id="WP_047765139.1">
    <property type="nucleotide sequence ID" value="NZ_LAQL01000010.1"/>
</dbReference>
<comment type="caution">
    <text evidence="6">The sequence shown here is derived from an EMBL/GenBank/DDBJ whole genome shotgun (WGS) entry which is preliminary data.</text>
</comment>
<evidence type="ECO:0000256" key="3">
    <source>
        <dbReference type="PROSITE-ProRule" id="PRU00169"/>
    </source>
</evidence>
<dbReference type="Pfam" id="PF00196">
    <property type="entry name" value="GerE"/>
    <property type="match status" value="1"/>
</dbReference>
<dbReference type="InterPro" id="IPR011006">
    <property type="entry name" value="CheY-like_superfamily"/>
</dbReference>
<dbReference type="SMART" id="SM00448">
    <property type="entry name" value="REC"/>
    <property type="match status" value="1"/>
</dbReference>
<name>A0A0H2MBS8_9PROT</name>
<organism evidence="6 7">
    <name type="scientific">Kiloniella spongiae</name>
    <dbReference type="NCBI Taxonomy" id="1489064"/>
    <lineage>
        <taxon>Bacteria</taxon>
        <taxon>Pseudomonadati</taxon>
        <taxon>Pseudomonadota</taxon>
        <taxon>Alphaproteobacteria</taxon>
        <taxon>Rhodospirillales</taxon>
        <taxon>Kiloniellaceae</taxon>
        <taxon>Kiloniella</taxon>
    </lineage>
</organism>
<dbReference type="GO" id="GO:0003677">
    <property type="term" value="F:DNA binding"/>
    <property type="evidence" value="ECO:0007669"/>
    <property type="project" value="UniProtKB-KW"/>
</dbReference>
<dbReference type="Gene3D" id="3.40.50.2300">
    <property type="match status" value="1"/>
</dbReference>
<dbReference type="CDD" id="cd17535">
    <property type="entry name" value="REC_NarL-like"/>
    <property type="match status" value="1"/>
</dbReference>
<dbReference type="AlphaFoldDB" id="A0A0H2MBS8"/>
<dbReference type="GO" id="GO:0000160">
    <property type="term" value="P:phosphorelay signal transduction system"/>
    <property type="evidence" value="ECO:0007669"/>
    <property type="project" value="InterPro"/>
</dbReference>
<feature type="modified residue" description="4-aspartylphosphate" evidence="3">
    <location>
        <position position="67"/>
    </location>
</feature>
<keyword evidence="1 3" id="KW-0597">Phosphoprotein</keyword>
<dbReference type="Proteomes" id="UP000035444">
    <property type="component" value="Unassembled WGS sequence"/>
</dbReference>
<feature type="domain" description="HTH luxR-type" evidence="4">
    <location>
        <begin position="147"/>
        <end position="212"/>
    </location>
</feature>
<feature type="domain" description="Response regulatory" evidence="5">
    <location>
        <begin position="16"/>
        <end position="132"/>
    </location>
</feature>
<dbReference type="CDD" id="cd06170">
    <property type="entry name" value="LuxR_C_like"/>
    <property type="match status" value="1"/>
</dbReference>
<dbReference type="SUPFAM" id="SSF46894">
    <property type="entry name" value="C-terminal effector domain of the bipartite response regulators"/>
    <property type="match status" value="1"/>
</dbReference>
<evidence type="ECO:0000259" key="4">
    <source>
        <dbReference type="PROSITE" id="PS50043"/>
    </source>
</evidence>
<keyword evidence="7" id="KW-1185">Reference proteome</keyword>
<reference evidence="6 7" key="1">
    <citation type="submission" date="2015-03" db="EMBL/GenBank/DDBJ databases">
        <title>Genome Sequence of Kiloniella spongiae MEBiC09566, isolated from a marine sponge.</title>
        <authorList>
            <person name="Shao Z."/>
            <person name="Wang L."/>
            <person name="Li X."/>
        </authorList>
    </citation>
    <scope>NUCLEOTIDE SEQUENCE [LARGE SCALE GENOMIC DNA]</scope>
    <source>
        <strain evidence="6 7">MEBiC09566</strain>
    </source>
</reference>
<dbReference type="PRINTS" id="PR00038">
    <property type="entry name" value="HTHLUXR"/>
</dbReference>
<dbReference type="STRING" id="1489064.WH96_15600"/>
<dbReference type="PROSITE" id="PS50043">
    <property type="entry name" value="HTH_LUXR_2"/>
    <property type="match status" value="1"/>
</dbReference>
<dbReference type="SUPFAM" id="SSF52172">
    <property type="entry name" value="CheY-like"/>
    <property type="match status" value="1"/>
</dbReference>
<dbReference type="PROSITE" id="PS50110">
    <property type="entry name" value="RESPONSE_REGULATORY"/>
    <property type="match status" value="1"/>
</dbReference>
<evidence type="ECO:0000313" key="7">
    <source>
        <dbReference type="Proteomes" id="UP000035444"/>
    </source>
</evidence>
<dbReference type="SMART" id="SM00421">
    <property type="entry name" value="HTH_LUXR"/>
    <property type="match status" value="1"/>
</dbReference>
<protein>
    <submittedName>
        <fullName evidence="6">LuxR family transcriptional regulator</fullName>
    </submittedName>
</protein>
<evidence type="ECO:0000313" key="6">
    <source>
        <dbReference type="EMBL" id="KLN59808.1"/>
    </source>
</evidence>
<dbReference type="InterPro" id="IPR039420">
    <property type="entry name" value="WalR-like"/>
</dbReference>
<dbReference type="InterPro" id="IPR001789">
    <property type="entry name" value="Sig_transdc_resp-reg_receiver"/>
</dbReference>
<dbReference type="GO" id="GO:0006355">
    <property type="term" value="P:regulation of DNA-templated transcription"/>
    <property type="evidence" value="ECO:0007669"/>
    <property type="project" value="InterPro"/>
</dbReference>
<evidence type="ECO:0000256" key="1">
    <source>
        <dbReference type="ARBA" id="ARBA00022553"/>
    </source>
</evidence>
<evidence type="ECO:0000256" key="2">
    <source>
        <dbReference type="ARBA" id="ARBA00023125"/>
    </source>
</evidence>
<dbReference type="Pfam" id="PF00072">
    <property type="entry name" value="Response_reg"/>
    <property type="match status" value="1"/>
</dbReference>
<dbReference type="PANTHER" id="PTHR43214">
    <property type="entry name" value="TWO-COMPONENT RESPONSE REGULATOR"/>
    <property type="match status" value="1"/>
</dbReference>
<evidence type="ECO:0000259" key="5">
    <source>
        <dbReference type="PROSITE" id="PS50110"/>
    </source>
</evidence>
<dbReference type="PANTHER" id="PTHR43214:SF43">
    <property type="entry name" value="TWO-COMPONENT RESPONSE REGULATOR"/>
    <property type="match status" value="1"/>
</dbReference>
<dbReference type="InterPro" id="IPR058245">
    <property type="entry name" value="NreC/VraR/RcsB-like_REC"/>
</dbReference>
<dbReference type="InterPro" id="IPR000792">
    <property type="entry name" value="Tscrpt_reg_LuxR_C"/>
</dbReference>
<dbReference type="OrthoDB" id="9807052at2"/>
<dbReference type="InterPro" id="IPR016032">
    <property type="entry name" value="Sig_transdc_resp-reg_C-effctor"/>
</dbReference>
<sequence>MSVVGKAPSVDVQPIKVALADSNPLMLSALSEFFDRDPRFSLVASVGSAESFLEITLLSTFTVGIVDWALPMLGGERLIEIIRNQENPPRIVVYAQGDNQDIPRQAMAAGAAGYCSRSQPPEYLLDTVESIAKGGMVFPFVDVRDLRQDPMHSLTKRERALLISLAQGRTNKELARDHDISLNTVKFHLRNLFGKLSVTNRSQAIAYYYSTRVSPQGEEDD</sequence>
<proteinExistence type="predicted"/>
<gene>
    <name evidence="6" type="ORF">WH96_15600</name>
</gene>
<keyword evidence="2" id="KW-0238">DNA-binding</keyword>
<dbReference type="EMBL" id="LAQL01000010">
    <property type="protein sequence ID" value="KLN59808.1"/>
    <property type="molecule type" value="Genomic_DNA"/>
</dbReference>
<accession>A0A0H2MBS8</accession>